<sequence>MNRSELAGIYLAAGQSRRMGENKLALPFGAHSLGAFALEKALQSNLDRIIVVTDRKEIPSWLAEAILPVTQSSKCRCVVCPNATEGMSQSIRAGIREALALHAKAAMIMLADQPFITSDMLNSIIDVFYRCRKAQPYIRYAASTFRNITGPPVLFSHDAFPDLLQLEGDTGAKQMLKQMPGVSIEFRDGTLFYDVDTRAQYDALLPFALSQP</sequence>
<keyword evidence="2" id="KW-0808">Transferase</keyword>
<gene>
    <name evidence="2" type="ORF">DQX05_27225</name>
</gene>
<dbReference type="RefSeq" id="WP_119796428.1">
    <property type="nucleotide sequence ID" value="NZ_QYZD01000045.1"/>
</dbReference>
<dbReference type="GO" id="GO:0016779">
    <property type="term" value="F:nucleotidyltransferase activity"/>
    <property type="evidence" value="ECO:0007669"/>
    <property type="project" value="UniProtKB-ARBA"/>
</dbReference>
<evidence type="ECO:0000313" key="2">
    <source>
        <dbReference type="EMBL" id="RJG17831.1"/>
    </source>
</evidence>
<comment type="caution">
    <text evidence="2">The sequence shown here is derived from an EMBL/GenBank/DDBJ whole genome shotgun (WGS) entry which is preliminary data.</text>
</comment>
<accession>A0A3A3G9H4</accession>
<dbReference type="AlphaFoldDB" id="A0A3A3G9H4"/>
<dbReference type="OrthoDB" id="285216at2"/>
<feature type="domain" description="MobA-like NTP transferase" evidence="1">
    <location>
        <begin position="8"/>
        <end position="179"/>
    </location>
</feature>
<dbReference type="InterPro" id="IPR025877">
    <property type="entry name" value="MobA-like_NTP_Trfase"/>
</dbReference>
<reference evidence="2 3" key="1">
    <citation type="submission" date="2018-09" db="EMBL/GenBank/DDBJ databases">
        <title>Paenibacillus SK2017-BO5.</title>
        <authorList>
            <person name="Piskunova J.V."/>
            <person name="Dubiley S.A."/>
            <person name="Severinov K.V."/>
        </authorList>
    </citation>
    <scope>NUCLEOTIDE SEQUENCE [LARGE SCALE GENOMIC DNA]</scope>
    <source>
        <strain evidence="2 3">BO5</strain>
    </source>
</reference>
<dbReference type="Pfam" id="PF12804">
    <property type="entry name" value="NTP_transf_3"/>
    <property type="match status" value="1"/>
</dbReference>
<dbReference type="Proteomes" id="UP000266177">
    <property type="component" value="Unassembled WGS sequence"/>
</dbReference>
<dbReference type="EMBL" id="QYZD01000045">
    <property type="protein sequence ID" value="RJG17831.1"/>
    <property type="molecule type" value="Genomic_DNA"/>
</dbReference>
<protein>
    <submittedName>
        <fullName evidence="2">Nucleotidyltransferase family protein</fullName>
    </submittedName>
</protein>
<name>A0A3A3G9H4_PANTH</name>
<proteinExistence type="predicted"/>
<organism evidence="2 3">
    <name type="scientific">Paenibacillus thiaminolyticus</name>
    <name type="common">Bacillus thiaminolyticus</name>
    <dbReference type="NCBI Taxonomy" id="49283"/>
    <lineage>
        <taxon>Bacteria</taxon>
        <taxon>Bacillati</taxon>
        <taxon>Bacillota</taxon>
        <taxon>Bacilli</taxon>
        <taxon>Bacillales</taxon>
        <taxon>Paenibacillaceae</taxon>
        <taxon>Paenibacillus</taxon>
    </lineage>
</organism>
<dbReference type="PANTHER" id="PTHR43777">
    <property type="entry name" value="MOLYBDENUM COFACTOR CYTIDYLYLTRANSFERASE"/>
    <property type="match status" value="1"/>
</dbReference>
<dbReference type="CDD" id="cd04182">
    <property type="entry name" value="GT_2_like_f"/>
    <property type="match status" value="1"/>
</dbReference>
<dbReference type="Gene3D" id="3.90.550.10">
    <property type="entry name" value="Spore Coat Polysaccharide Biosynthesis Protein SpsA, Chain A"/>
    <property type="match status" value="1"/>
</dbReference>
<evidence type="ECO:0000313" key="3">
    <source>
        <dbReference type="Proteomes" id="UP000266177"/>
    </source>
</evidence>
<dbReference type="InterPro" id="IPR029044">
    <property type="entry name" value="Nucleotide-diphossugar_trans"/>
</dbReference>
<dbReference type="SUPFAM" id="SSF53448">
    <property type="entry name" value="Nucleotide-diphospho-sugar transferases"/>
    <property type="match status" value="1"/>
</dbReference>
<evidence type="ECO:0000259" key="1">
    <source>
        <dbReference type="Pfam" id="PF12804"/>
    </source>
</evidence>
<dbReference type="PANTHER" id="PTHR43777:SF1">
    <property type="entry name" value="MOLYBDENUM COFACTOR CYTIDYLYLTRANSFERASE"/>
    <property type="match status" value="1"/>
</dbReference>